<comment type="subcellular location">
    <subcellularLocation>
        <location evidence="1">Cell outer membrane</location>
        <topology evidence="1">Multi-pass membrane protein</topology>
    </subcellularLocation>
</comment>
<evidence type="ECO:0000256" key="3">
    <source>
        <dbReference type="ARBA" id="ARBA00022452"/>
    </source>
</evidence>
<dbReference type="STRING" id="1134435.AC731_017415"/>
<dbReference type="Pfam" id="PF03349">
    <property type="entry name" value="Toluene_X"/>
    <property type="match status" value="1"/>
</dbReference>
<proteinExistence type="inferred from homology"/>
<keyword evidence="7" id="KW-0998">Cell outer membrane</keyword>
<evidence type="ECO:0000256" key="2">
    <source>
        <dbReference type="ARBA" id="ARBA00008163"/>
    </source>
</evidence>
<evidence type="ECO:0000313" key="10">
    <source>
        <dbReference type="Proteomes" id="UP000036902"/>
    </source>
</evidence>
<keyword evidence="5 8" id="KW-0732">Signal</keyword>
<protein>
    <submittedName>
        <fullName evidence="9">Aromatic hydrocarbon degradation protein</fullName>
    </submittedName>
</protein>
<comment type="similarity">
    <text evidence="2">Belongs to the OmpP1/FadL family.</text>
</comment>
<evidence type="ECO:0000256" key="5">
    <source>
        <dbReference type="ARBA" id="ARBA00022729"/>
    </source>
</evidence>
<evidence type="ECO:0000256" key="1">
    <source>
        <dbReference type="ARBA" id="ARBA00004571"/>
    </source>
</evidence>
<dbReference type="PANTHER" id="PTHR35093:SF8">
    <property type="entry name" value="OUTER MEMBRANE PROTEIN NMB0088-RELATED"/>
    <property type="match status" value="1"/>
</dbReference>
<dbReference type="Gene3D" id="2.40.160.60">
    <property type="entry name" value="Outer membrane protein transport protein (OMPP1/FadL/TodX)"/>
    <property type="match status" value="1"/>
</dbReference>
<dbReference type="KEGG" id="thu:AC731_017415"/>
<dbReference type="Proteomes" id="UP000036902">
    <property type="component" value="Chromosome"/>
</dbReference>
<keyword evidence="10" id="KW-1185">Reference proteome</keyword>
<accession>A0A127K9B9</accession>
<dbReference type="PANTHER" id="PTHR35093">
    <property type="entry name" value="OUTER MEMBRANE PROTEIN NMB0088-RELATED"/>
    <property type="match status" value="1"/>
</dbReference>
<organism evidence="9 10">
    <name type="scientific">Thauera humireducens</name>
    <dbReference type="NCBI Taxonomy" id="1134435"/>
    <lineage>
        <taxon>Bacteria</taxon>
        <taxon>Pseudomonadati</taxon>
        <taxon>Pseudomonadota</taxon>
        <taxon>Betaproteobacteria</taxon>
        <taxon>Rhodocyclales</taxon>
        <taxon>Zoogloeaceae</taxon>
        <taxon>Thauera</taxon>
    </lineage>
</organism>
<dbReference type="GO" id="GO:0009279">
    <property type="term" value="C:cell outer membrane"/>
    <property type="evidence" value="ECO:0007669"/>
    <property type="project" value="UniProtKB-SubCell"/>
</dbReference>
<dbReference type="GO" id="GO:0015483">
    <property type="term" value="F:long-chain fatty acid transporting porin activity"/>
    <property type="evidence" value="ECO:0007669"/>
    <property type="project" value="TreeGrafter"/>
</dbReference>
<feature type="chain" id="PRO_5007798155" evidence="8">
    <location>
        <begin position="25"/>
        <end position="428"/>
    </location>
</feature>
<dbReference type="RefSeq" id="WP_004253719.1">
    <property type="nucleotide sequence ID" value="NZ_CP014646.1"/>
</dbReference>
<evidence type="ECO:0000313" key="9">
    <source>
        <dbReference type="EMBL" id="AMO38565.1"/>
    </source>
</evidence>
<name>A0A127K9B9_9RHOO</name>
<dbReference type="AlphaFoldDB" id="A0A127K9B9"/>
<reference evidence="10" key="1">
    <citation type="submission" date="2016-03" db="EMBL/GenBank/DDBJ databases">
        <authorList>
            <person name="Ma C."/>
            <person name="Zhou S."/>
            <person name="Yang G."/>
        </authorList>
    </citation>
    <scope>NUCLEOTIDE SEQUENCE [LARGE SCALE GENOMIC DNA]</scope>
    <source>
        <strain evidence="10">SgZ-1</strain>
    </source>
</reference>
<keyword evidence="6" id="KW-0472">Membrane</keyword>
<sequence length="428" mass="45926">MQLKRLAMNVAAATAALATGNAMAAGFALQNQNGAGTGYAYAGSAAVAEDASTIYFNPAGMLYLSEGHHVSGALTVLHRSLEFSDKGTNALRVAAPPVPAYPLGTDGGDAGGNSLVPAAYWAMSVNKDLRLGLGISPTFGNATEWDDTFIGRYQGNYSEIKAININPSIAFRVNDMVSLGFGVNYVKFEADLRGMQPVTALLPRTVDVESKLSGDDSGWGWNAGAMFQLTPATRVGLTYRSTIDLDVNGKVEAGPGSTPAKVSIELPDTASLAISHQATDKLQILADYTWTGWSSIPRLKVQHGTAGVTLTDEYLGFKDSYRVGLGMQYQYTDALRLRAGVAYDQSPVRNAADRTVRLPDSDRTWLAVGFNYKLSKQTSVDAGYAHLFFDKEKIDRRTVLGTNQTAQFVRGSFDTSVNIFSVQLNHAF</sequence>
<evidence type="ECO:0000256" key="8">
    <source>
        <dbReference type="SAM" id="SignalP"/>
    </source>
</evidence>
<evidence type="ECO:0000256" key="7">
    <source>
        <dbReference type="ARBA" id="ARBA00023237"/>
    </source>
</evidence>
<dbReference type="InterPro" id="IPR005017">
    <property type="entry name" value="OMPP1/FadL/TodX"/>
</dbReference>
<dbReference type="EMBL" id="CP014646">
    <property type="protein sequence ID" value="AMO38565.1"/>
    <property type="molecule type" value="Genomic_DNA"/>
</dbReference>
<gene>
    <name evidence="9" type="ORF">AC731_017415</name>
</gene>
<evidence type="ECO:0000256" key="6">
    <source>
        <dbReference type="ARBA" id="ARBA00023136"/>
    </source>
</evidence>
<feature type="signal peptide" evidence="8">
    <location>
        <begin position="1"/>
        <end position="24"/>
    </location>
</feature>
<keyword evidence="3" id="KW-1134">Transmembrane beta strand</keyword>
<keyword evidence="4" id="KW-0812">Transmembrane</keyword>
<dbReference type="SUPFAM" id="SSF56935">
    <property type="entry name" value="Porins"/>
    <property type="match status" value="1"/>
</dbReference>
<evidence type="ECO:0000256" key="4">
    <source>
        <dbReference type="ARBA" id="ARBA00022692"/>
    </source>
</evidence>